<accession>A0A067QN52</accession>
<evidence type="ECO:0000256" key="2">
    <source>
        <dbReference type="ARBA" id="ARBA00022803"/>
    </source>
</evidence>
<dbReference type="AlphaFoldDB" id="A0A067QN52"/>
<proteinExistence type="predicted"/>
<dbReference type="PROSITE" id="PS50005">
    <property type="entry name" value="TPR"/>
    <property type="match status" value="1"/>
</dbReference>
<evidence type="ECO:0000313" key="6">
    <source>
        <dbReference type="Proteomes" id="UP000027265"/>
    </source>
</evidence>
<organism evidence="5 6">
    <name type="scientific">Jaapia argillacea MUCL 33604</name>
    <dbReference type="NCBI Taxonomy" id="933084"/>
    <lineage>
        <taxon>Eukaryota</taxon>
        <taxon>Fungi</taxon>
        <taxon>Dikarya</taxon>
        <taxon>Basidiomycota</taxon>
        <taxon>Agaricomycotina</taxon>
        <taxon>Agaricomycetes</taxon>
        <taxon>Agaricomycetidae</taxon>
        <taxon>Jaapiales</taxon>
        <taxon>Jaapiaceae</taxon>
        <taxon>Jaapia</taxon>
    </lineage>
</organism>
<dbReference type="FunCoup" id="A0A067QN52">
    <property type="interactions" value="893"/>
</dbReference>
<feature type="repeat" description="TPR" evidence="3">
    <location>
        <begin position="563"/>
        <end position="596"/>
    </location>
</feature>
<dbReference type="Gene3D" id="1.25.40.10">
    <property type="entry name" value="Tetratricopeptide repeat domain"/>
    <property type="match status" value="1"/>
</dbReference>
<keyword evidence="2 3" id="KW-0802">TPR repeat</keyword>
<dbReference type="Proteomes" id="UP000027265">
    <property type="component" value="Unassembled WGS sequence"/>
</dbReference>
<evidence type="ECO:0000256" key="1">
    <source>
        <dbReference type="ARBA" id="ARBA00022737"/>
    </source>
</evidence>
<evidence type="ECO:0000256" key="3">
    <source>
        <dbReference type="PROSITE-ProRule" id="PRU00339"/>
    </source>
</evidence>
<dbReference type="PANTHER" id="PTHR16193">
    <property type="entry name" value="TETRATRICOPEPTIDE REPEAT PROTEIN 27"/>
    <property type="match status" value="1"/>
</dbReference>
<dbReference type="InParanoid" id="A0A067QN52"/>
<protein>
    <submittedName>
        <fullName evidence="5">Uncharacterized protein</fullName>
    </submittedName>
</protein>
<keyword evidence="1" id="KW-0677">Repeat</keyword>
<dbReference type="InterPro" id="IPR044244">
    <property type="entry name" value="TTC27/Emw1"/>
</dbReference>
<name>A0A067QN52_9AGAM</name>
<feature type="region of interest" description="Disordered" evidence="4">
    <location>
        <begin position="279"/>
        <end position="300"/>
    </location>
</feature>
<feature type="region of interest" description="Disordered" evidence="4">
    <location>
        <begin position="325"/>
        <end position="344"/>
    </location>
</feature>
<evidence type="ECO:0000313" key="5">
    <source>
        <dbReference type="EMBL" id="KDQ64061.1"/>
    </source>
</evidence>
<keyword evidence="6" id="KW-1185">Reference proteome</keyword>
<dbReference type="OrthoDB" id="1936594at2759"/>
<dbReference type="SMART" id="SM00028">
    <property type="entry name" value="TPR"/>
    <property type="match status" value="2"/>
</dbReference>
<dbReference type="SUPFAM" id="SSF48452">
    <property type="entry name" value="TPR-like"/>
    <property type="match status" value="1"/>
</dbReference>
<feature type="compositionally biased region" description="Polar residues" evidence="4">
    <location>
        <begin position="286"/>
        <end position="300"/>
    </location>
</feature>
<dbReference type="InterPro" id="IPR019734">
    <property type="entry name" value="TPR_rpt"/>
</dbReference>
<evidence type="ECO:0000256" key="4">
    <source>
        <dbReference type="SAM" id="MobiDB-lite"/>
    </source>
</evidence>
<dbReference type="PANTHER" id="PTHR16193:SF0">
    <property type="entry name" value="TETRATRICOPEPTIDE REPEAT PROTEIN 27"/>
    <property type="match status" value="1"/>
</dbReference>
<dbReference type="EMBL" id="KL197709">
    <property type="protein sequence ID" value="KDQ64061.1"/>
    <property type="molecule type" value="Genomic_DNA"/>
</dbReference>
<dbReference type="HOGENOM" id="CLU_004905_0_1_1"/>
<dbReference type="InterPro" id="IPR011990">
    <property type="entry name" value="TPR-like_helical_dom_sf"/>
</dbReference>
<sequence length="906" mass="101916">MSQALEAIEKSLLTGQWLTNGSDGHSSVFDIARDVVDGAFHKALTAPLSQQIFSVRATCSSEILDHPLDDWLNKSDPSLDDEIEDELLHLTLAVACLHAFVQINWTGPDLDVKPLNVLVFASGSFASLNEDTLNQKSIAELTCCGEPAYHLTQGATFLRLAQILISGPYRHCRSVPWWNLRASMLHQQILDEPVAVPESVFSAVEPLTSSIAADPDLAARLHLECGLFQHFLSDNKSAADYFLRAAKASDLQYELTGALGKRTKYQQNEISQLVLLAESRSRDSDGPQSDNGQGFQDANTSANTFTKLPETFPLNDDTLLEQTEYTPSSTALPRSRLSHLDPSSQPALHPLDQCILLSLCLNVKNMSPSHGLTNEQMSAYVARVVSHPRNWTVHTMALLLRSRLESSRTRTVERSTLQLQALVEQMPTADSALSERLLYVHDIPLPSKWEMEKELAIQFLSLGVVRSALEIFEQLEMWEEVVKCWMSMGNPERGLEIVRDLLEGRKAEAEEVLSRAKTTTTERRETHSVARDAKLWCLLGDLELENAQAHYEKAWVISRQTSGRAMRSLGGLHFNRGEYSQAIMCLRRAVAINPLLHRSWFVLGCACVREEDWEGARVAFSRCVAIDDEDGESWNNLASVYLRMGEGEAPADAIDQGDLDANTEARNGHEIKRVPFSNKLLAFRALKECIKYRYEDWRVWSNYMVVAIDVGELSEACRALARIVEEKSGKVGGECVDEDVLERLVNAVTRTPLNADDAVEGDISAHQTPVNPSEGRGLFRRVSDLFERTILPRVSSPRIFRAYGRLLTWQSRWDEAIRAYLDGYRCSLAGTMEKGETDVKRWQEAVGEVEEIVDLLRNFGSRVEGSKWQLQARSIVRTFIGRTRDFEDEPEWNRLTELQDELRKEE</sequence>
<reference evidence="6" key="1">
    <citation type="journal article" date="2014" name="Proc. Natl. Acad. Sci. U.S.A.">
        <title>Extensive sampling of basidiomycete genomes demonstrates inadequacy of the white-rot/brown-rot paradigm for wood decay fungi.</title>
        <authorList>
            <person name="Riley R."/>
            <person name="Salamov A.A."/>
            <person name="Brown D.W."/>
            <person name="Nagy L.G."/>
            <person name="Floudas D."/>
            <person name="Held B.W."/>
            <person name="Levasseur A."/>
            <person name="Lombard V."/>
            <person name="Morin E."/>
            <person name="Otillar R."/>
            <person name="Lindquist E.A."/>
            <person name="Sun H."/>
            <person name="LaButti K.M."/>
            <person name="Schmutz J."/>
            <person name="Jabbour D."/>
            <person name="Luo H."/>
            <person name="Baker S.E."/>
            <person name="Pisabarro A.G."/>
            <person name="Walton J.D."/>
            <person name="Blanchette R.A."/>
            <person name="Henrissat B."/>
            <person name="Martin F."/>
            <person name="Cullen D."/>
            <person name="Hibbett D.S."/>
            <person name="Grigoriev I.V."/>
        </authorList>
    </citation>
    <scope>NUCLEOTIDE SEQUENCE [LARGE SCALE GENOMIC DNA]</scope>
    <source>
        <strain evidence="6">MUCL 33604</strain>
    </source>
</reference>
<gene>
    <name evidence="5" type="ORF">JAAARDRAFT_187441</name>
</gene>
<dbReference type="STRING" id="933084.A0A067QN52"/>